<keyword evidence="2" id="KW-1185">Reference proteome</keyword>
<sequence>MVVGLGVKSRWVNDFLINLVARKWQTNSLKSSSGALLSEGYDERINPHFGLNILQSSSLGDIEGHPEVSTLFPKLPPEREPVYGSQFLPMKCQLICWQLCPPTHVPPEMRSHALSDERWIYSCYL</sequence>
<dbReference type="Proteomes" id="UP000796880">
    <property type="component" value="Unassembled WGS sequence"/>
</dbReference>
<proteinExistence type="predicted"/>
<protein>
    <submittedName>
        <fullName evidence="1">Uncharacterized protein</fullName>
    </submittedName>
</protein>
<dbReference type="AlphaFoldDB" id="A0A8K0HFP0"/>
<gene>
    <name evidence="1" type="ORF">FNV43_RR07394</name>
</gene>
<reference evidence="1" key="1">
    <citation type="submission" date="2020-03" db="EMBL/GenBank/DDBJ databases">
        <title>A high-quality chromosome-level genome assembly of a woody plant with both climbing and erect habits, Rhamnella rubrinervis.</title>
        <authorList>
            <person name="Lu Z."/>
            <person name="Yang Y."/>
            <person name="Zhu X."/>
            <person name="Sun Y."/>
        </authorList>
    </citation>
    <scope>NUCLEOTIDE SEQUENCE</scope>
    <source>
        <strain evidence="1">BYM</strain>
        <tissue evidence="1">Leaf</tissue>
    </source>
</reference>
<evidence type="ECO:0000313" key="1">
    <source>
        <dbReference type="EMBL" id="KAF3451299.1"/>
    </source>
</evidence>
<accession>A0A8K0HFP0</accession>
<comment type="caution">
    <text evidence="1">The sequence shown here is derived from an EMBL/GenBank/DDBJ whole genome shotgun (WGS) entry which is preliminary data.</text>
</comment>
<name>A0A8K0HFP0_9ROSA</name>
<organism evidence="1 2">
    <name type="scientific">Rhamnella rubrinervis</name>
    <dbReference type="NCBI Taxonomy" id="2594499"/>
    <lineage>
        <taxon>Eukaryota</taxon>
        <taxon>Viridiplantae</taxon>
        <taxon>Streptophyta</taxon>
        <taxon>Embryophyta</taxon>
        <taxon>Tracheophyta</taxon>
        <taxon>Spermatophyta</taxon>
        <taxon>Magnoliopsida</taxon>
        <taxon>eudicotyledons</taxon>
        <taxon>Gunneridae</taxon>
        <taxon>Pentapetalae</taxon>
        <taxon>rosids</taxon>
        <taxon>fabids</taxon>
        <taxon>Rosales</taxon>
        <taxon>Rhamnaceae</taxon>
        <taxon>rhamnoid group</taxon>
        <taxon>Rhamneae</taxon>
        <taxon>Rhamnella</taxon>
    </lineage>
</organism>
<dbReference type="EMBL" id="VOIH02000003">
    <property type="protein sequence ID" value="KAF3451299.1"/>
    <property type="molecule type" value="Genomic_DNA"/>
</dbReference>
<evidence type="ECO:0000313" key="2">
    <source>
        <dbReference type="Proteomes" id="UP000796880"/>
    </source>
</evidence>